<reference evidence="1" key="1">
    <citation type="submission" date="2021-12" db="EMBL/GenBank/DDBJ databases">
        <title>Prjna785345.</title>
        <authorList>
            <person name="Rujirawat T."/>
            <person name="Krajaejun T."/>
        </authorList>
    </citation>
    <scope>NUCLEOTIDE SEQUENCE</scope>
    <source>
        <strain evidence="1">Pi057C3</strain>
    </source>
</reference>
<organism evidence="1 2">
    <name type="scientific">Pythium insidiosum</name>
    <name type="common">Pythiosis disease agent</name>
    <dbReference type="NCBI Taxonomy" id="114742"/>
    <lineage>
        <taxon>Eukaryota</taxon>
        <taxon>Sar</taxon>
        <taxon>Stramenopiles</taxon>
        <taxon>Oomycota</taxon>
        <taxon>Peronosporomycetes</taxon>
        <taxon>Pythiales</taxon>
        <taxon>Pythiaceae</taxon>
        <taxon>Pythium</taxon>
    </lineage>
</organism>
<dbReference type="AlphaFoldDB" id="A0AAD5M7Y9"/>
<dbReference type="InterPro" id="IPR006439">
    <property type="entry name" value="HAD-SF_hydro_IA"/>
</dbReference>
<dbReference type="FunFam" id="3.40.50.1000:FF:000055">
    <property type="entry name" value="Haloacid dehalogenase-like hydrolase family protein"/>
    <property type="match status" value="1"/>
</dbReference>
<dbReference type="Pfam" id="PF00702">
    <property type="entry name" value="Hydrolase"/>
    <property type="match status" value="1"/>
</dbReference>
<proteinExistence type="predicted"/>
<evidence type="ECO:0000313" key="1">
    <source>
        <dbReference type="EMBL" id="KAJ0407882.1"/>
    </source>
</evidence>
<dbReference type="InterPro" id="IPR036412">
    <property type="entry name" value="HAD-like_sf"/>
</dbReference>
<dbReference type="GO" id="GO:0016791">
    <property type="term" value="F:phosphatase activity"/>
    <property type="evidence" value="ECO:0007669"/>
    <property type="project" value="TreeGrafter"/>
</dbReference>
<dbReference type="SFLD" id="SFLDG01135">
    <property type="entry name" value="C1.5.6:_HAD__Beta-PGM__Phospha"/>
    <property type="match status" value="1"/>
</dbReference>
<protein>
    <submittedName>
        <fullName evidence="1">Uncharacterized protein</fullName>
    </submittedName>
</protein>
<gene>
    <name evidence="1" type="ORF">P43SY_009169</name>
</gene>
<keyword evidence="2" id="KW-1185">Reference proteome</keyword>
<sequence>MRAQALIFDLDGTLLDTEMISGRSIAQVTQALGKPFEGPIRKAILGRPSAVWTRMVIADCGLEGRIEPRAFAEQWEANMAAMFHEMEEMPGATAFLRRMHARGIPMALATSSSRAAVEAKRKHHEELFSYFSVIVCGDDSDVKNGKPAPDIFLTAARRLLGDDVDPSRCIVFEDSVLGVAAGRAAGMITIALPDPRFYPSLEEQAELFAAADERITRLDAFDPDKYML</sequence>
<dbReference type="EMBL" id="JAKCXM010000016">
    <property type="protein sequence ID" value="KAJ0407882.1"/>
    <property type="molecule type" value="Genomic_DNA"/>
</dbReference>
<dbReference type="SFLD" id="SFLDG01129">
    <property type="entry name" value="C1.5:_HAD__Beta-PGM__Phosphata"/>
    <property type="match status" value="1"/>
</dbReference>
<dbReference type="SFLD" id="SFLDS00003">
    <property type="entry name" value="Haloacid_Dehalogenase"/>
    <property type="match status" value="1"/>
</dbReference>
<accession>A0AAD5M7Y9</accession>
<dbReference type="NCBIfam" id="TIGR01509">
    <property type="entry name" value="HAD-SF-IA-v3"/>
    <property type="match status" value="1"/>
</dbReference>
<dbReference type="PANTHER" id="PTHR18901:SF38">
    <property type="entry name" value="PSEUDOURIDINE-5'-PHOSPHATASE"/>
    <property type="match status" value="1"/>
</dbReference>
<dbReference type="Proteomes" id="UP001209570">
    <property type="component" value="Unassembled WGS sequence"/>
</dbReference>
<dbReference type="Gene3D" id="1.10.150.240">
    <property type="entry name" value="Putative phosphatase, domain 2"/>
    <property type="match status" value="1"/>
</dbReference>
<evidence type="ECO:0000313" key="2">
    <source>
        <dbReference type="Proteomes" id="UP001209570"/>
    </source>
</evidence>
<dbReference type="InterPro" id="IPR023198">
    <property type="entry name" value="PGP-like_dom2"/>
</dbReference>
<dbReference type="Gene3D" id="3.40.50.1000">
    <property type="entry name" value="HAD superfamily/HAD-like"/>
    <property type="match status" value="1"/>
</dbReference>
<comment type="caution">
    <text evidence="1">The sequence shown here is derived from an EMBL/GenBank/DDBJ whole genome shotgun (WGS) entry which is preliminary data.</text>
</comment>
<dbReference type="PANTHER" id="PTHR18901">
    <property type="entry name" value="2-DEOXYGLUCOSE-6-PHOSPHATE PHOSPHATASE 2"/>
    <property type="match status" value="1"/>
</dbReference>
<dbReference type="InterPro" id="IPR023214">
    <property type="entry name" value="HAD_sf"/>
</dbReference>
<dbReference type="SUPFAM" id="SSF56784">
    <property type="entry name" value="HAD-like"/>
    <property type="match status" value="1"/>
</dbReference>
<name>A0AAD5M7Y9_PYTIN</name>